<dbReference type="Proteomes" id="UP000061569">
    <property type="component" value="Chromosome"/>
</dbReference>
<sequence length="103" mass="10682">MSLIDLLATSAELPDAWRSSVVGRFGGANLKLLRMDAGAYEEETHDFAEGLLVLDGTMRLSVGGEVVDVGAGQLYVVPAGVAHAVAPGSRGTLAILDVCARSR</sequence>
<dbReference type="OrthoDB" id="9794183at2"/>
<organism evidence="1 2">
    <name type="scientific">Lysobacter enzymogenes</name>
    <dbReference type="NCBI Taxonomy" id="69"/>
    <lineage>
        <taxon>Bacteria</taxon>
        <taxon>Pseudomonadati</taxon>
        <taxon>Pseudomonadota</taxon>
        <taxon>Gammaproteobacteria</taxon>
        <taxon>Lysobacterales</taxon>
        <taxon>Lysobacteraceae</taxon>
        <taxon>Lysobacter</taxon>
    </lineage>
</organism>
<dbReference type="InterPro" id="IPR013096">
    <property type="entry name" value="Cupin_2"/>
</dbReference>
<evidence type="ECO:0000313" key="2">
    <source>
        <dbReference type="Proteomes" id="UP000061569"/>
    </source>
</evidence>
<dbReference type="KEGG" id="lez:GLE_1409"/>
<reference evidence="1 2" key="1">
    <citation type="submission" date="2015-11" db="EMBL/GenBank/DDBJ databases">
        <title>Genome sequences of Lysobacter enzymogenes strain C3 and Lysobacter antibioticus ATCC 29479.</title>
        <authorList>
            <person name="Kobayashi D.Y."/>
        </authorList>
    </citation>
    <scope>NUCLEOTIDE SEQUENCE [LARGE SCALE GENOMIC DNA]</scope>
    <source>
        <strain evidence="1 2">C3</strain>
    </source>
</reference>
<dbReference type="EMBL" id="CP013140">
    <property type="protein sequence ID" value="ALN56766.1"/>
    <property type="molecule type" value="Genomic_DNA"/>
</dbReference>
<dbReference type="InterPro" id="IPR011051">
    <property type="entry name" value="RmlC_Cupin_sf"/>
</dbReference>
<dbReference type="SUPFAM" id="SSF51182">
    <property type="entry name" value="RmlC-like cupins"/>
    <property type="match status" value="1"/>
</dbReference>
<dbReference type="AlphaFoldDB" id="A0A0S2DE80"/>
<dbReference type="Gene3D" id="2.60.120.10">
    <property type="entry name" value="Jelly Rolls"/>
    <property type="match status" value="1"/>
</dbReference>
<dbReference type="PATRIC" id="fig|69.6.peg.1389"/>
<accession>A0A0S2DE80</accession>
<gene>
    <name evidence="1" type="ORF">GLE_1409</name>
</gene>
<proteinExistence type="predicted"/>
<dbReference type="InterPro" id="IPR014710">
    <property type="entry name" value="RmlC-like_jellyroll"/>
</dbReference>
<dbReference type="Pfam" id="PF07883">
    <property type="entry name" value="Cupin_2"/>
    <property type="match status" value="1"/>
</dbReference>
<protein>
    <submittedName>
        <fullName evidence="1">Cupin domain protein</fullName>
    </submittedName>
</protein>
<name>A0A0S2DE80_LYSEN</name>
<evidence type="ECO:0000313" key="1">
    <source>
        <dbReference type="EMBL" id="ALN56766.1"/>
    </source>
</evidence>
<dbReference type="STRING" id="69.GLE_1409"/>